<comment type="caution">
    <text evidence="6">The sequence shown here is derived from an EMBL/GenBank/DDBJ whole genome shotgun (WGS) entry which is preliminary data.</text>
</comment>
<dbReference type="InterPro" id="IPR005399">
    <property type="entry name" value="K_chnl_volt-dep_bsu_KCNAB-rel"/>
</dbReference>
<dbReference type="InterPro" id="IPR036812">
    <property type="entry name" value="NAD(P)_OxRdtase_dom_sf"/>
</dbReference>
<comment type="similarity">
    <text evidence="1">Belongs to the shaker potassium channel beta subunit family.</text>
</comment>
<keyword evidence="3" id="KW-0560">Oxidoreductase</keyword>
<evidence type="ECO:0000259" key="5">
    <source>
        <dbReference type="Pfam" id="PF00248"/>
    </source>
</evidence>
<dbReference type="AlphaFoldDB" id="A0A372GAY1"/>
<evidence type="ECO:0000256" key="1">
    <source>
        <dbReference type="ARBA" id="ARBA00006515"/>
    </source>
</evidence>
<organism evidence="6 7">
    <name type="scientific">Actinomadura spongiicola</name>
    <dbReference type="NCBI Taxonomy" id="2303421"/>
    <lineage>
        <taxon>Bacteria</taxon>
        <taxon>Bacillati</taxon>
        <taxon>Actinomycetota</taxon>
        <taxon>Actinomycetes</taxon>
        <taxon>Streptosporangiales</taxon>
        <taxon>Thermomonosporaceae</taxon>
        <taxon>Actinomadura</taxon>
    </lineage>
</organism>
<dbReference type="EMBL" id="QVNQ01000009">
    <property type="protein sequence ID" value="RFS82511.1"/>
    <property type="molecule type" value="Genomic_DNA"/>
</dbReference>
<proteinExistence type="inferred from homology"/>
<evidence type="ECO:0000256" key="3">
    <source>
        <dbReference type="ARBA" id="ARBA00023002"/>
    </source>
</evidence>
<dbReference type="RefSeq" id="WP_117402910.1">
    <property type="nucleotide sequence ID" value="NZ_QVNQ01000009.1"/>
</dbReference>
<gene>
    <name evidence="6" type="ORF">D0T12_27330</name>
</gene>
<dbReference type="PANTHER" id="PTHR43150">
    <property type="entry name" value="HYPERKINETIC, ISOFORM M"/>
    <property type="match status" value="1"/>
</dbReference>
<feature type="region of interest" description="Disordered" evidence="4">
    <location>
        <begin position="1"/>
        <end position="20"/>
    </location>
</feature>
<keyword evidence="2" id="KW-0521">NADP</keyword>
<dbReference type="OrthoDB" id="4962752at2"/>
<dbReference type="PANTHER" id="PTHR43150:SF2">
    <property type="entry name" value="HYPERKINETIC, ISOFORM M"/>
    <property type="match status" value="1"/>
</dbReference>
<name>A0A372GAY1_9ACTN</name>
<protein>
    <submittedName>
        <fullName evidence="6">Aldo/keto reductase</fullName>
    </submittedName>
</protein>
<dbReference type="InterPro" id="IPR023210">
    <property type="entry name" value="NADP_OxRdtase_dom"/>
</dbReference>
<evidence type="ECO:0000256" key="2">
    <source>
        <dbReference type="ARBA" id="ARBA00022857"/>
    </source>
</evidence>
<reference evidence="6 7" key="1">
    <citation type="submission" date="2018-08" db="EMBL/GenBank/DDBJ databases">
        <title>Actinomadura spongicola sp. nov., isolated from marine sponge Leucetta chagosensis.</title>
        <authorList>
            <person name="Li L."/>
            <person name="Lin H.W."/>
        </authorList>
    </citation>
    <scope>NUCLEOTIDE SEQUENCE [LARGE SCALE GENOMIC DNA]</scope>
    <source>
        <strain evidence="6 7">LHW52907</strain>
    </source>
</reference>
<feature type="domain" description="NADP-dependent oxidoreductase" evidence="5">
    <location>
        <begin position="25"/>
        <end position="297"/>
    </location>
</feature>
<dbReference type="Gene3D" id="3.20.20.100">
    <property type="entry name" value="NADP-dependent oxidoreductase domain"/>
    <property type="match status" value="1"/>
</dbReference>
<evidence type="ECO:0000313" key="7">
    <source>
        <dbReference type="Proteomes" id="UP000262882"/>
    </source>
</evidence>
<sequence length="325" mass="35107">MVSETPDRKVPHRRLGTAGPQTSVLSLGSWHTYDRMDFGDAVKMLRHAIDSGINLFDVAVYGIPGVTPPVFTDVLFSAMVRAAGVARDEYLLSTKLWLEGYPEQSMRDQLTNALFRVGAEHADVAVLGDIRSDDLDLKRLAEDLAALEKEGLLGCWGVNNWSATAIRTIREHALAAGSPGPQLAQLKYSPCRRAIPDGEPWAAVFAEGVSLQASDVLEGGILAGKSGESRQIGRDPGDIRPRIQEAAKGLATLAADLDATPAQLCIAFTLTHPSTSTVLFGSTSLQQLKDNIAALDVLDRVGAERLRELMDPFWVDRDIVDPEGP</sequence>
<keyword evidence="7" id="KW-1185">Reference proteome</keyword>
<dbReference type="SUPFAM" id="SSF51430">
    <property type="entry name" value="NAD(P)-linked oxidoreductase"/>
    <property type="match status" value="1"/>
</dbReference>
<dbReference type="GO" id="GO:0016491">
    <property type="term" value="F:oxidoreductase activity"/>
    <property type="evidence" value="ECO:0007669"/>
    <property type="project" value="UniProtKB-KW"/>
</dbReference>
<accession>A0A372GAY1</accession>
<dbReference type="Proteomes" id="UP000262882">
    <property type="component" value="Unassembled WGS sequence"/>
</dbReference>
<dbReference type="Pfam" id="PF00248">
    <property type="entry name" value="Aldo_ket_red"/>
    <property type="match status" value="1"/>
</dbReference>
<evidence type="ECO:0000256" key="4">
    <source>
        <dbReference type="SAM" id="MobiDB-lite"/>
    </source>
</evidence>
<evidence type="ECO:0000313" key="6">
    <source>
        <dbReference type="EMBL" id="RFS82511.1"/>
    </source>
</evidence>